<protein>
    <submittedName>
        <fullName evidence="10">Cytochrome P450</fullName>
    </submittedName>
</protein>
<keyword evidence="5 9" id="KW-0560">Oxidoreductase</keyword>
<dbReference type="PROSITE" id="PS00086">
    <property type="entry name" value="CYTOCHROME_P450"/>
    <property type="match status" value="1"/>
</dbReference>
<evidence type="ECO:0000256" key="7">
    <source>
        <dbReference type="ARBA" id="ARBA00023033"/>
    </source>
</evidence>
<evidence type="ECO:0000256" key="2">
    <source>
        <dbReference type="ARBA" id="ARBA00010617"/>
    </source>
</evidence>
<dbReference type="PANTHER" id="PTHR24305">
    <property type="entry name" value="CYTOCHROME P450"/>
    <property type="match status" value="1"/>
</dbReference>
<dbReference type="InterPro" id="IPR050121">
    <property type="entry name" value="Cytochrome_P450_monoxygenase"/>
</dbReference>
<dbReference type="GeneID" id="63838852"/>
<proteinExistence type="inferred from homology"/>
<accession>A0A9P4XXR0</accession>
<evidence type="ECO:0000313" key="11">
    <source>
        <dbReference type="Proteomes" id="UP000803844"/>
    </source>
</evidence>
<evidence type="ECO:0000256" key="1">
    <source>
        <dbReference type="ARBA" id="ARBA00001971"/>
    </source>
</evidence>
<dbReference type="EMBL" id="MU032350">
    <property type="protein sequence ID" value="KAF3762848.1"/>
    <property type="molecule type" value="Genomic_DNA"/>
</dbReference>
<gene>
    <name evidence="10" type="ORF">M406DRAFT_341980</name>
</gene>
<keyword evidence="4 8" id="KW-0479">Metal-binding</keyword>
<comment type="cofactor">
    <cofactor evidence="1 8">
        <name>heme</name>
        <dbReference type="ChEBI" id="CHEBI:30413"/>
    </cofactor>
</comment>
<dbReference type="Pfam" id="PF00067">
    <property type="entry name" value="p450"/>
    <property type="match status" value="1"/>
</dbReference>
<dbReference type="OrthoDB" id="1470350at2759"/>
<dbReference type="InterPro" id="IPR036396">
    <property type="entry name" value="Cyt_P450_sf"/>
</dbReference>
<keyword evidence="7 9" id="KW-0503">Monooxygenase</keyword>
<comment type="similarity">
    <text evidence="2 9">Belongs to the cytochrome P450 family.</text>
</comment>
<reference evidence="10" key="1">
    <citation type="journal article" date="2020" name="Phytopathology">
        <title>Genome sequence of the chestnut blight fungus Cryphonectria parasitica EP155: A fundamental resource for an archetypical invasive plant pathogen.</title>
        <authorList>
            <person name="Crouch J.A."/>
            <person name="Dawe A."/>
            <person name="Aerts A."/>
            <person name="Barry K."/>
            <person name="Churchill A.C.L."/>
            <person name="Grimwood J."/>
            <person name="Hillman B."/>
            <person name="Milgroom M.G."/>
            <person name="Pangilinan J."/>
            <person name="Smith M."/>
            <person name="Salamov A."/>
            <person name="Schmutz J."/>
            <person name="Yadav J."/>
            <person name="Grigoriev I.V."/>
            <person name="Nuss D."/>
        </authorList>
    </citation>
    <scope>NUCLEOTIDE SEQUENCE</scope>
    <source>
        <strain evidence="10">EP155</strain>
    </source>
</reference>
<dbReference type="PANTHER" id="PTHR24305:SF237">
    <property type="entry name" value="CYTOCHROME P450 MONOOXYGENASE ATNE-RELATED"/>
    <property type="match status" value="1"/>
</dbReference>
<comment type="caution">
    <text evidence="10">The sequence shown here is derived from an EMBL/GenBank/DDBJ whole genome shotgun (WGS) entry which is preliminary data.</text>
</comment>
<dbReference type="GO" id="GO:0005506">
    <property type="term" value="F:iron ion binding"/>
    <property type="evidence" value="ECO:0007669"/>
    <property type="project" value="InterPro"/>
</dbReference>
<sequence length="406" mass="46056">MWLTLGAAALVAYLAYYFAIRSASGDRHIHFLELHNKYGPFVRFALNRISVNTTEGLQKIYGAKDNTQKSCSLTSIDHSLHLKKKRVMSSALSDSSVRAMEDIVLRNIINSRLSDICFSNSFDMLDKPDNRYILKVLPLGVNALSMSGWMPGVLRLKLGKILFSKLNEDMKRYEAFANEPLFSDHDLVRESSLLITGTTAISATFFYLLHNLHAYQRIKDEVRPCLKSVDEIVGCATLISCRWLRVCIDEAMRMSPDVPGLLLRHALAGDVEIAGHVFPEGVDLGVCHYSIHHNEEYCPDSFCYRLERCLEVRSTNSKSGHEKAAFCTFSIGLRGCAGKSMAMKELLVTITRFVWLYNMRLAPIEEYCGARGSGKGYSRHRIIEYQMQDIFVSRSDRPQVQFRRLV</sequence>
<dbReference type="GO" id="GO:0004497">
    <property type="term" value="F:monooxygenase activity"/>
    <property type="evidence" value="ECO:0007669"/>
    <property type="project" value="UniProtKB-KW"/>
</dbReference>
<evidence type="ECO:0000313" key="10">
    <source>
        <dbReference type="EMBL" id="KAF3762848.1"/>
    </source>
</evidence>
<dbReference type="GO" id="GO:0016705">
    <property type="term" value="F:oxidoreductase activity, acting on paired donors, with incorporation or reduction of molecular oxygen"/>
    <property type="evidence" value="ECO:0007669"/>
    <property type="project" value="InterPro"/>
</dbReference>
<keyword evidence="3 8" id="KW-0349">Heme</keyword>
<dbReference type="AlphaFoldDB" id="A0A9P4XXR0"/>
<name>A0A9P4XXR0_CRYP1</name>
<evidence type="ECO:0000256" key="8">
    <source>
        <dbReference type="PIRSR" id="PIRSR602401-1"/>
    </source>
</evidence>
<feature type="binding site" description="axial binding residue" evidence="8">
    <location>
        <position position="336"/>
    </location>
    <ligand>
        <name>heme</name>
        <dbReference type="ChEBI" id="CHEBI:30413"/>
    </ligand>
    <ligandPart>
        <name>Fe</name>
        <dbReference type="ChEBI" id="CHEBI:18248"/>
    </ligandPart>
</feature>
<evidence type="ECO:0000256" key="6">
    <source>
        <dbReference type="ARBA" id="ARBA00023004"/>
    </source>
</evidence>
<evidence type="ECO:0000256" key="4">
    <source>
        <dbReference type="ARBA" id="ARBA00022723"/>
    </source>
</evidence>
<dbReference type="Proteomes" id="UP000803844">
    <property type="component" value="Unassembled WGS sequence"/>
</dbReference>
<dbReference type="InterPro" id="IPR001128">
    <property type="entry name" value="Cyt_P450"/>
</dbReference>
<dbReference type="InterPro" id="IPR002401">
    <property type="entry name" value="Cyt_P450_E_grp-I"/>
</dbReference>
<dbReference type="RefSeq" id="XP_040773827.1">
    <property type="nucleotide sequence ID" value="XM_040921723.1"/>
</dbReference>
<dbReference type="InterPro" id="IPR017972">
    <property type="entry name" value="Cyt_P450_CS"/>
</dbReference>
<keyword evidence="6 8" id="KW-0408">Iron</keyword>
<dbReference type="SUPFAM" id="SSF48264">
    <property type="entry name" value="Cytochrome P450"/>
    <property type="match status" value="1"/>
</dbReference>
<dbReference type="PRINTS" id="PR00463">
    <property type="entry name" value="EP450I"/>
</dbReference>
<keyword evidence="11" id="KW-1185">Reference proteome</keyword>
<dbReference type="Gene3D" id="1.10.630.10">
    <property type="entry name" value="Cytochrome P450"/>
    <property type="match status" value="1"/>
</dbReference>
<dbReference type="GO" id="GO:0020037">
    <property type="term" value="F:heme binding"/>
    <property type="evidence" value="ECO:0007669"/>
    <property type="project" value="InterPro"/>
</dbReference>
<organism evidence="10 11">
    <name type="scientific">Cryphonectria parasitica (strain ATCC 38755 / EP155)</name>
    <dbReference type="NCBI Taxonomy" id="660469"/>
    <lineage>
        <taxon>Eukaryota</taxon>
        <taxon>Fungi</taxon>
        <taxon>Dikarya</taxon>
        <taxon>Ascomycota</taxon>
        <taxon>Pezizomycotina</taxon>
        <taxon>Sordariomycetes</taxon>
        <taxon>Sordariomycetidae</taxon>
        <taxon>Diaporthales</taxon>
        <taxon>Cryphonectriaceae</taxon>
        <taxon>Cryphonectria-Endothia species complex</taxon>
        <taxon>Cryphonectria</taxon>
    </lineage>
</organism>
<evidence type="ECO:0000256" key="5">
    <source>
        <dbReference type="ARBA" id="ARBA00023002"/>
    </source>
</evidence>
<evidence type="ECO:0000256" key="3">
    <source>
        <dbReference type="ARBA" id="ARBA00022617"/>
    </source>
</evidence>
<evidence type="ECO:0000256" key="9">
    <source>
        <dbReference type="RuleBase" id="RU000461"/>
    </source>
</evidence>